<evidence type="ECO:0000313" key="4">
    <source>
        <dbReference type="Proteomes" id="UP000542125"/>
    </source>
</evidence>
<keyword evidence="4" id="KW-1185">Reference proteome</keyword>
<dbReference type="Proteomes" id="UP000542125">
    <property type="component" value="Unassembled WGS sequence"/>
</dbReference>
<dbReference type="GO" id="GO:0009289">
    <property type="term" value="C:pilus"/>
    <property type="evidence" value="ECO:0007669"/>
    <property type="project" value="InterPro"/>
</dbReference>
<dbReference type="InterPro" id="IPR036937">
    <property type="entry name" value="Adhesion_dom_fimbrial_sf"/>
</dbReference>
<dbReference type="PANTHER" id="PTHR33420:SF26">
    <property type="entry name" value="FIMBRIAL SUBUNIT"/>
    <property type="match status" value="1"/>
</dbReference>
<feature type="domain" description="Fimbrial-type adhesion" evidence="2">
    <location>
        <begin position="29"/>
        <end position="200"/>
    </location>
</feature>
<accession>A0A7Y9LPQ8</accession>
<dbReference type="GO" id="GO:0043709">
    <property type="term" value="P:cell adhesion involved in single-species biofilm formation"/>
    <property type="evidence" value="ECO:0007669"/>
    <property type="project" value="TreeGrafter"/>
</dbReference>
<gene>
    <name evidence="3" type="ORF">FHW18_003662</name>
</gene>
<proteinExistence type="predicted"/>
<dbReference type="PANTHER" id="PTHR33420">
    <property type="entry name" value="FIMBRIAL SUBUNIT ELFA-RELATED"/>
    <property type="match status" value="1"/>
</dbReference>
<name>A0A7Y9LPQ8_9BURK</name>
<dbReference type="AlphaFoldDB" id="A0A7Y9LPQ8"/>
<sequence length="201" mass="19549">MKNLTLIASLIAASALPFAASAQTANTINFKGEIIASACSASSATVAGGTSAAASNASGIEVNLGKVSVNEIGTSGAAFSASSSLTDGAGANVAIEFNCPSAPAGGSSPTKFTVSFNPRPGDIANASVGTLAVTGGATGVAIALVQDNKVINIQNSSPAVAGTINGTKGVLNLRAMYVRNGAAAPTPGMANASLPFTLRYE</sequence>
<organism evidence="3 4">
    <name type="scientific">Pigmentiphaga litoralis</name>
    <dbReference type="NCBI Taxonomy" id="516702"/>
    <lineage>
        <taxon>Bacteria</taxon>
        <taxon>Pseudomonadati</taxon>
        <taxon>Pseudomonadota</taxon>
        <taxon>Betaproteobacteria</taxon>
        <taxon>Burkholderiales</taxon>
        <taxon>Alcaligenaceae</taxon>
        <taxon>Pigmentiphaga</taxon>
    </lineage>
</organism>
<feature type="signal peptide" evidence="1">
    <location>
        <begin position="1"/>
        <end position="22"/>
    </location>
</feature>
<reference evidence="3 4" key="1">
    <citation type="submission" date="2020-07" db="EMBL/GenBank/DDBJ databases">
        <title>Genomic Encyclopedia of Type Strains, Phase IV (KMG-V): Genome sequencing to study the core and pangenomes of soil and plant-associated prokaryotes.</title>
        <authorList>
            <person name="Whitman W."/>
        </authorList>
    </citation>
    <scope>NUCLEOTIDE SEQUENCE [LARGE SCALE GENOMIC DNA]</scope>
    <source>
        <strain evidence="3 4">SAS40</strain>
    </source>
</reference>
<dbReference type="Pfam" id="PF00419">
    <property type="entry name" value="Fimbrial"/>
    <property type="match status" value="1"/>
</dbReference>
<dbReference type="Gene3D" id="2.60.40.1090">
    <property type="entry name" value="Fimbrial-type adhesion domain"/>
    <property type="match status" value="1"/>
</dbReference>
<protein>
    <submittedName>
        <fullName evidence="3">Type 1 fimbria pilin</fullName>
    </submittedName>
</protein>
<evidence type="ECO:0000259" key="2">
    <source>
        <dbReference type="Pfam" id="PF00419"/>
    </source>
</evidence>
<keyword evidence="1" id="KW-0732">Signal</keyword>
<dbReference type="SUPFAM" id="SSF49401">
    <property type="entry name" value="Bacterial adhesins"/>
    <property type="match status" value="1"/>
</dbReference>
<dbReference type="InterPro" id="IPR008966">
    <property type="entry name" value="Adhesion_dom_sf"/>
</dbReference>
<evidence type="ECO:0000256" key="1">
    <source>
        <dbReference type="SAM" id="SignalP"/>
    </source>
</evidence>
<evidence type="ECO:0000313" key="3">
    <source>
        <dbReference type="EMBL" id="NYE84391.1"/>
    </source>
</evidence>
<dbReference type="EMBL" id="JACBYR010000001">
    <property type="protein sequence ID" value="NYE84391.1"/>
    <property type="molecule type" value="Genomic_DNA"/>
</dbReference>
<dbReference type="InterPro" id="IPR050263">
    <property type="entry name" value="Bact_Fimbrial_Adh_Pro"/>
</dbReference>
<feature type="chain" id="PRO_5031140518" evidence="1">
    <location>
        <begin position="23"/>
        <end position="201"/>
    </location>
</feature>
<dbReference type="InterPro" id="IPR000259">
    <property type="entry name" value="Adhesion_dom_fimbrial"/>
</dbReference>
<dbReference type="RefSeq" id="WP_179588077.1">
    <property type="nucleotide sequence ID" value="NZ_JACBYR010000001.1"/>
</dbReference>
<comment type="caution">
    <text evidence="3">The sequence shown here is derived from an EMBL/GenBank/DDBJ whole genome shotgun (WGS) entry which is preliminary data.</text>
</comment>